<keyword evidence="1" id="KW-1133">Transmembrane helix</keyword>
<dbReference type="Proteomes" id="UP001500736">
    <property type="component" value="Unassembled WGS sequence"/>
</dbReference>
<evidence type="ECO:0000313" key="2">
    <source>
        <dbReference type="EMBL" id="GAA0737376.1"/>
    </source>
</evidence>
<keyword evidence="1" id="KW-0472">Membrane</keyword>
<organism evidence="2 3">
    <name type="scientific">Gaetbulibacter jejuensis</name>
    <dbReference type="NCBI Taxonomy" id="584607"/>
    <lineage>
        <taxon>Bacteria</taxon>
        <taxon>Pseudomonadati</taxon>
        <taxon>Bacteroidota</taxon>
        <taxon>Flavobacteriia</taxon>
        <taxon>Flavobacteriales</taxon>
        <taxon>Flavobacteriaceae</taxon>
        <taxon>Gaetbulibacter</taxon>
    </lineage>
</organism>
<proteinExistence type="predicted"/>
<accession>A0ABN1JEW8</accession>
<keyword evidence="1" id="KW-0812">Transmembrane</keyword>
<evidence type="ECO:0000313" key="3">
    <source>
        <dbReference type="Proteomes" id="UP001500736"/>
    </source>
</evidence>
<sequence>MAAIIAIGTFCGVKLDEKFPNEHNLYTIVLSFVSVIVSIVFVIRRIIAILKRQLSYEFSF</sequence>
<dbReference type="EMBL" id="BAAAGF010000001">
    <property type="protein sequence ID" value="GAA0737376.1"/>
    <property type="molecule type" value="Genomic_DNA"/>
</dbReference>
<dbReference type="Pfam" id="PF09527">
    <property type="entry name" value="ATPase_gene1"/>
    <property type="match status" value="1"/>
</dbReference>
<dbReference type="InterPro" id="IPR032820">
    <property type="entry name" value="ATPase_put"/>
</dbReference>
<gene>
    <name evidence="2" type="ORF">GCM10009431_04210</name>
</gene>
<comment type="caution">
    <text evidence="2">The sequence shown here is derived from an EMBL/GenBank/DDBJ whole genome shotgun (WGS) entry which is preliminary data.</text>
</comment>
<reference evidence="2 3" key="1">
    <citation type="journal article" date="2019" name="Int. J. Syst. Evol. Microbiol.">
        <title>The Global Catalogue of Microorganisms (GCM) 10K type strain sequencing project: providing services to taxonomists for standard genome sequencing and annotation.</title>
        <authorList>
            <consortium name="The Broad Institute Genomics Platform"/>
            <consortium name="The Broad Institute Genome Sequencing Center for Infectious Disease"/>
            <person name="Wu L."/>
            <person name="Ma J."/>
        </authorList>
    </citation>
    <scope>NUCLEOTIDE SEQUENCE [LARGE SCALE GENOMIC DNA]</scope>
    <source>
        <strain evidence="2 3">JCM 15976</strain>
    </source>
</reference>
<keyword evidence="3" id="KW-1185">Reference proteome</keyword>
<feature type="transmembrane region" description="Helical" evidence="1">
    <location>
        <begin position="25"/>
        <end position="43"/>
    </location>
</feature>
<name>A0ABN1JEW8_9FLAO</name>
<evidence type="ECO:0000256" key="1">
    <source>
        <dbReference type="SAM" id="Phobius"/>
    </source>
</evidence>
<protein>
    <submittedName>
        <fullName evidence="2">Uncharacterized protein</fullName>
    </submittedName>
</protein>